<dbReference type="STRING" id="486041.B0D0I1"/>
<dbReference type="Gene3D" id="2.60.120.200">
    <property type="match status" value="1"/>
</dbReference>
<accession>B0D0I1</accession>
<dbReference type="GeneID" id="6073257"/>
<dbReference type="AlphaFoldDB" id="B0D0I1"/>
<dbReference type="Pfam" id="PF21294">
    <property type="entry name" value="Polysacc_lyase_14"/>
    <property type="match status" value="1"/>
</dbReference>
<sequence length="350" mass="37166">MPKLLVFLFYAFNYILPLVAAAQQIPASSLASQYSLSTSTVFPFPSATQASAAAQSFIVSSWSLGKGRIQDGPNNLAFVNDPYPDSTPTASSGQVSPSSPVLQVTYPAGSYSNDTGGAQLYTLWNSSDGSNFSSMLLSYEVAFEAGFDWVKGGKLPGLRGGLKSTGCSGGNKATGQDCFSFRVMWRPNGAGEVYAYIPSPDGLCSTKGIVCNSDFGISIQRGSFSFVSGQWNKITMLVQLNNPPDEANGNILLYYNDLLALSQQNLQIRSNSSLTANGFYLSTFFGGSDSSWATPNTTHTFFRNIQMWGNGASSNLTGQPVKSDAHHHGGSITTLTAVVMIATTLVALCV</sequence>
<keyword evidence="5" id="KW-1185">Reference proteome</keyword>
<reference evidence="4 5" key="1">
    <citation type="journal article" date="2008" name="Nature">
        <title>The genome of Laccaria bicolor provides insights into mycorrhizal symbiosis.</title>
        <authorList>
            <person name="Martin F."/>
            <person name="Aerts A."/>
            <person name="Ahren D."/>
            <person name="Brun A."/>
            <person name="Danchin E.G.J."/>
            <person name="Duchaussoy F."/>
            <person name="Gibon J."/>
            <person name="Kohler A."/>
            <person name="Lindquist E."/>
            <person name="Pereda V."/>
            <person name="Salamov A."/>
            <person name="Shapiro H.J."/>
            <person name="Wuyts J."/>
            <person name="Blaudez D."/>
            <person name="Buee M."/>
            <person name="Brokstein P."/>
            <person name="Canbaeck B."/>
            <person name="Cohen D."/>
            <person name="Courty P.E."/>
            <person name="Coutinho P.M."/>
            <person name="Delaruelle C."/>
            <person name="Detter J.C."/>
            <person name="Deveau A."/>
            <person name="DiFazio S."/>
            <person name="Duplessis S."/>
            <person name="Fraissinet-Tachet L."/>
            <person name="Lucic E."/>
            <person name="Frey-Klett P."/>
            <person name="Fourrey C."/>
            <person name="Feussner I."/>
            <person name="Gay G."/>
            <person name="Grimwood J."/>
            <person name="Hoegger P.J."/>
            <person name="Jain P."/>
            <person name="Kilaru S."/>
            <person name="Labbe J."/>
            <person name="Lin Y.C."/>
            <person name="Legue V."/>
            <person name="Le Tacon F."/>
            <person name="Marmeisse R."/>
            <person name="Melayah D."/>
            <person name="Montanini B."/>
            <person name="Muratet M."/>
            <person name="Nehls U."/>
            <person name="Niculita-Hirzel H."/>
            <person name="Oudot-Le Secq M.P."/>
            <person name="Peter M."/>
            <person name="Quesneville H."/>
            <person name="Rajashekar B."/>
            <person name="Reich M."/>
            <person name="Rouhier N."/>
            <person name="Schmutz J."/>
            <person name="Yin T."/>
            <person name="Chalot M."/>
            <person name="Henrissat B."/>
            <person name="Kuees U."/>
            <person name="Lucas S."/>
            <person name="Van de Peer Y."/>
            <person name="Podila G.K."/>
            <person name="Polle A."/>
            <person name="Pukkila P.J."/>
            <person name="Richardson P.M."/>
            <person name="Rouze P."/>
            <person name="Sanders I.R."/>
            <person name="Stajich J.E."/>
            <person name="Tunlid A."/>
            <person name="Tuskan G."/>
            <person name="Grigoriev I.V."/>
        </authorList>
    </citation>
    <scope>NUCLEOTIDE SEQUENCE [LARGE SCALE GENOMIC DNA]</scope>
    <source>
        <strain evidence="5">S238N-H82 / ATCC MYA-4686</strain>
    </source>
</reference>
<feature type="signal peptide" evidence="2">
    <location>
        <begin position="1"/>
        <end position="21"/>
    </location>
</feature>
<dbReference type="KEGG" id="lbc:LACBIDRAFT_313655"/>
<evidence type="ECO:0000259" key="3">
    <source>
        <dbReference type="Pfam" id="PF21294"/>
    </source>
</evidence>
<evidence type="ECO:0000313" key="5">
    <source>
        <dbReference type="Proteomes" id="UP000001194"/>
    </source>
</evidence>
<evidence type="ECO:0000313" key="4">
    <source>
        <dbReference type="EMBL" id="EDR11464.1"/>
    </source>
</evidence>
<feature type="compositionally biased region" description="Polar residues" evidence="1">
    <location>
        <begin position="86"/>
        <end position="99"/>
    </location>
</feature>
<dbReference type="RefSeq" id="XP_001877361.1">
    <property type="nucleotide sequence ID" value="XM_001877326.1"/>
</dbReference>
<keyword evidence="4" id="KW-0456">Lyase</keyword>
<dbReference type="InterPro" id="IPR048958">
    <property type="entry name" value="Polysacc_lyase_14"/>
</dbReference>
<protein>
    <submittedName>
        <fullName evidence="4">Polysaccharide lyase family 14 protein</fullName>
    </submittedName>
</protein>
<proteinExistence type="predicted"/>
<dbReference type="HOGENOM" id="CLU_049744_2_0_1"/>
<name>B0D0I1_LACBS</name>
<dbReference type="OrthoDB" id="2395160at2759"/>
<evidence type="ECO:0000256" key="2">
    <source>
        <dbReference type="SAM" id="SignalP"/>
    </source>
</evidence>
<evidence type="ECO:0000256" key="1">
    <source>
        <dbReference type="SAM" id="MobiDB-lite"/>
    </source>
</evidence>
<feature type="region of interest" description="Disordered" evidence="1">
    <location>
        <begin position="80"/>
        <end position="99"/>
    </location>
</feature>
<keyword evidence="2" id="KW-0732">Signal</keyword>
<gene>
    <name evidence="4" type="ORF">LACBIDRAFT_313655</name>
</gene>
<organism evidence="5">
    <name type="scientific">Laccaria bicolor (strain S238N-H82 / ATCC MYA-4686)</name>
    <name type="common">Bicoloured deceiver</name>
    <name type="synonym">Laccaria laccata var. bicolor</name>
    <dbReference type="NCBI Taxonomy" id="486041"/>
    <lineage>
        <taxon>Eukaryota</taxon>
        <taxon>Fungi</taxon>
        <taxon>Dikarya</taxon>
        <taxon>Basidiomycota</taxon>
        <taxon>Agaricomycotina</taxon>
        <taxon>Agaricomycetes</taxon>
        <taxon>Agaricomycetidae</taxon>
        <taxon>Agaricales</taxon>
        <taxon>Agaricineae</taxon>
        <taxon>Hydnangiaceae</taxon>
        <taxon>Laccaria</taxon>
    </lineage>
</organism>
<dbReference type="PANTHER" id="PTHR40124:SF1">
    <property type="entry name" value="DISAGGREGATASE RELATED REPEAT PROTEIN"/>
    <property type="match status" value="1"/>
</dbReference>
<dbReference type="Proteomes" id="UP000001194">
    <property type="component" value="Unassembled WGS sequence"/>
</dbReference>
<dbReference type="EMBL" id="DS547095">
    <property type="protein sequence ID" value="EDR11464.1"/>
    <property type="molecule type" value="Genomic_DNA"/>
</dbReference>
<feature type="domain" description="Polysaccharide lyase 14" evidence="3">
    <location>
        <begin position="98"/>
        <end position="305"/>
    </location>
</feature>
<dbReference type="PANTHER" id="PTHR40124">
    <property type="match status" value="1"/>
</dbReference>
<feature type="chain" id="PRO_5002748792" evidence="2">
    <location>
        <begin position="22"/>
        <end position="350"/>
    </location>
</feature>
<dbReference type="GO" id="GO:0016829">
    <property type="term" value="F:lyase activity"/>
    <property type="evidence" value="ECO:0007669"/>
    <property type="project" value="UniProtKB-KW"/>
</dbReference>
<dbReference type="InParanoid" id="B0D0I1"/>